<keyword evidence="1" id="KW-1133">Transmembrane helix</keyword>
<dbReference type="RefSeq" id="WP_191074592.1">
    <property type="nucleotide sequence ID" value="NZ_JACTAG010000001.1"/>
</dbReference>
<feature type="transmembrane region" description="Helical" evidence="1">
    <location>
        <begin position="50"/>
        <end position="71"/>
    </location>
</feature>
<gene>
    <name evidence="2" type="ORF">H9Q16_06920</name>
</gene>
<organism evidence="2 3">
    <name type="scientific">Sulfitobacter aestuariivivens</name>
    <dbReference type="NCBI Taxonomy" id="2766981"/>
    <lineage>
        <taxon>Bacteria</taxon>
        <taxon>Pseudomonadati</taxon>
        <taxon>Pseudomonadota</taxon>
        <taxon>Alphaproteobacteria</taxon>
        <taxon>Rhodobacterales</taxon>
        <taxon>Roseobacteraceae</taxon>
        <taxon>Sulfitobacter</taxon>
    </lineage>
</organism>
<dbReference type="AlphaFoldDB" id="A0A927D223"/>
<keyword evidence="3" id="KW-1185">Reference proteome</keyword>
<feature type="transmembrane region" description="Helical" evidence="1">
    <location>
        <begin position="6"/>
        <end position="23"/>
    </location>
</feature>
<keyword evidence="1" id="KW-0812">Transmembrane</keyword>
<accession>A0A927D223</accession>
<comment type="caution">
    <text evidence="2">The sequence shown here is derived from an EMBL/GenBank/DDBJ whole genome shotgun (WGS) entry which is preliminary data.</text>
</comment>
<protein>
    <submittedName>
        <fullName evidence="2">DUF2484 family protein</fullName>
    </submittedName>
</protein>
<feature type="transmembrane region" description="Helical" evidence="1">
    <location>
        <begin position="28"/>
        <end position="44"/>
    </location>
</feature>
<name>A0A927D223_9RHOB</name>
<dbReference type="Pfam" id="PF10658">
    <property type="entry name" value="DUF2484"/>
    <property type="match status" value="1"/>
</dbReference>
<dbReference type="EMBL" id="JACTAG010000001">
    <property type="protein sequence ID" value="MBD3663648.1"/>
    <property type="molecule type" value="Genomic_DNA"/>
</dbReference>
<evidence type="ECO:0000256" key="1">
    <source>
        <dbReference type="SAM" id="Phobius"/>
    </source>
</evidence>
<sequence>MTPIFWISITWVLAATAVVRLPLHQRSLVGALLLLAALPILISIGMQVGWFMALLASVAVISAYPNIVELARALYRRERVKIDTNTLRFLVAPGAL</sequence>
<reference evidence="2" key="1">
    <citation type="submission" date="2020-08" db="EMBL/GenBank/DDBJ databases">
        <title>Sulfitobacter aestuariivivens sp. nov., isolated from a tidal flat.</title>
        <authorList>
            <person name="Park S."/>
            <person name="Yoon J.-H."/>
        </authorList>
    </citation>
    <scope>NUCLEOTIDE SEQUENCE</scope>
    <source>
        <strain evidence="2">TSTF-M16</strain>
    </source>
</reference>
<keyword evidence="1" id="KW-0472">Membrane</keyword>
<dbReference type="Proteomes" id="UP000635142">
    <property type="component" value="Unassembled WGS sequence"/>
</dbReference>
<dbReference type="InterPro" id="IPR018919">
    <property type="entry name" value="DUF2484"/>
</dbReference>
<evidence type="ECO:0000313" key="2">
    <source>
        <dbReference type="EMBL" id="MBD3663648.1"/>
    </source>
</evidence>
<evidence type="ECO:0000313" key="3">
    <source>
        <dbReference type="Proteomes" id="UP000635142"/>
    </source>
</evidence>
<proteinExistence type="predicted"/>